<dbReference type="InterPro" id="IPR032104">
    <property type="entry name" value="Spaetzle"/>
</dbReference>
<dbReference type="FunFam" id="2.10.90.10:FF:000018">
    <property type="entry name" value="Spatzle 4"/>
    <property type="match status" value="1"/>
</dbReference>
<dbReference type="PANTHER" id="PTHR23199">
    <property type="entry name" value="NEUROTROPHIN 1-RELATED"/>
    <property type="match status" value="1"/>
</dbReference>
<dbReference type="SUPFAM" id="SSF57501">
    <property type="entry name" value="Cystine-knot cytokines"/>
    <property type="match status" value="1"/>
</dbReference>
<dbReference type="EMBL" id="CAKOGL010000012">
    <property type="protein sequence ID" value="CAH2092808.1"/>
    <property type="molecule type" value="Genomic_DNA"/>
</dbReference>
<gene>
    <name evidence="7" type="ORF">EEDITHA_LOCUS8533</name>
</gene>
<feature type="domain" description="Spaetzle" evidence="6">
    <location>
        <begin position="121"/>
        <end position="209"/>
    </location>
</feature>
<dbReference type="Pfam" id="PF16077">
    <property type="entry name" value="Spaetzle"/>
    <property type="match status" value="1"/>
</dbReference>
<proteinExistence type="predicted"/>
<evidence type="ECO:0000256" key="1">
    <source>
        <dbReference type="ARBA" id="ARBA00011748"/>
    </source>
</evidence>
<dbReference type="Gene3D" id="2.10.90.10">
    <property type="entry name" value="Cystine-knot cytokines"/>
    <property type="match status" value="1"/>
</dbReference>
<keyword evidence="8" id="KW-1185">Reference proteome</keyword>
<dbReference type="InterPro" id="IPR052444">
    <property type="entry name" value="Spz/Toll_ligand-like"/>
</dbReference>
<feature type="chain" id="PRO_5044021087" description="Spaetzle domain-containing protein" evidence="5">
    <location>
        <begin position="22"/>
        <end position="211"/>
    </location>
</feature>
<keyword evidence="4" id="KW-0325">Glycoprotein</keyword>
<evidence type="ECO:0000259" key="6">
    <source>
        <dbReference type="Pfam" id="PF16077"/>
    </source>
</evidence>
<evidence type="ECO:0000313" key="7">
    <source>
        <dbReference type="EMBL" id="CAH2092808.1"/>
    </source>
</evidence>
<evidence type="ECO:0000256" key="5">
    <source>
        <dbReference type="SAM" id="SignalP"/>
    </source>
</evidence>
<dbReference type="InterPro" id="IPR029034">
    <property type="entry name" value="Cystine-knot_cytokine"/>
</dbReference>
<dbReference type="GO" id="GO:0045087">
    <property type="term" value="P:innate immune response"/>
    <property type="evidence" value="ECO:0007669"/>
    <property type="project" value="TreeGrafter"/>
</dbReference>
<reference evidence="7" key="1">
    <citation type="submission" date="2022-03" db="EMBL/GenBank/DDBJ databases">
        <authorList>
            <person name="Tunstrom K."/>
        </authorList>
    </citation>
    <scope>NUCLEOTIDE SEQUENCE</scope>
</reference>
<organism evidence="7 8">
    <name type="scientific">Euphydryas editha</name>
    <name type="common">Edith's checkerspot</name>
    <dbReference type="NCBI Taxonomy" id="104508"/>
    <lineage>
        <taxon>Eukaryota</taxon>
        <taxon>Metazoa</taxon>
        <taxon>Ecdysozoa</taxon>
        <taxon>Arthropoda</taxon>
        <taxon>Hexapoda</taxon>
        <taxon>Insecta</taxon>
        <taxon>Pterygota</taxon>
        <taxon>Neoptera</taxon>
        <taxon>Endopterygota</taxon>
        <taxon>Lepidoptera</taxon>
        <taxon>Glossata</taxon>
        <taxon>Ditrysia</taxon>
        <taxon>Papilionoidea</taxon>
        <taxon>Nymphalidae</taxon>
        <taxon>Nymphalinae</taxon>
        <taxon>Euphydryas</taxon>
    </lineage>
</organism>
<keyword evidence="2 5" id="KW-0732">Signal</keyword>
<name>A0AAU9U423_EUPED</name>
<dbReference type="AlphaFoldDB" id="A0AAU9U423"/>
<evidence type="ECO:0000256" key="3">
    <source>
        <dbReference type="ARBA" id="ARBA00023157"/>
    </source>
</evidence>
<protein>
    <recommendedName>
        <fullName evidence="6">Spaetzle domain-containing protein</fullName>
    </recommendedName>
</protein>
<feature type="signal peptide" evidence="5">
    <location>
        <begin position="1"/>
        <end position="21"/>
    </location>
</feature>
<comment type="caution">
    <text evidence="7">The sequence shown here is derived from an EMBL/GenBank/DDBJ whole genome shotgun (WGS) entry which is preliminary data.</text>
</comment>
<dbReference type="GO" id="GO:0021556">
    <property type="term" value="P:central nervous system formation"/>
    <property type="evidence" value="ECO:0007669"/>
    <property type="project" value="TreeGrafter"/>
</dbReference>
<accession>A0AAU9U423</accession>
<dbReference type="GO" id="GO:0005121">
    <property type="term" value="F:Toll binding"/>
    <property type="evidence" value="ECO:0007669"/>
    <property type="project" value="TreeGrafter"/>
</dbReference>
<evidence type="ECO:0000256" key="4">
    <source>
        <dbReference type="ARBA" id="ARBA00023180"/>
    </source>
</evidence>
<dbReference type="GO" id="GO:0005615">
    <property type="term" value="C:extracellular space"/>
    <property type="evidence" value="ECO:0007669"/>
    <property type="project" value="UniProtKB-ARBA"/>
</dbReference>
<dbReference type="Proteomes" id="UP001153954">
    <property type="component" value="Unassembled WGS sequence"/>
</dbReference>
<dbReference type="PANTHER" id="PTHR23199:SF13">
    <property type="entry name" value="PROTEIN SPAETZLE 3"/>
    <property type="match status" value="1"/>
</dbReference>
<evidence type="ECO:0000313" key="8">
    <source>
        <dbReference type="Proteomes" id="UP001153954"/>
    </source>
</evidence>
<sequence>MDLRYFTTVNILWTALSLALGYELQGQIIRGVPCVKRNFQLYCPTAGNTYPTDKIETFIDENKALIRRMYGSFTIPGGNRVRRAPGVPDMHAGDSYFRHVRQTKAPLPDAQSVNNTGRIDACESKTEIMTPYWALNSARKLRAIVNTMHFEQAIHQEVCSKQSTSRCSGDCGCEQKYKWHRLLAYDPNDDCAGIFMDWFLFPSCCVCRCKP</sequence>
<dbReference type="GO" id="GO:0008083">
    <property type="term" value="F:growth factor activity"/>
    <property type="evidence" value="ECO:0007669"/>
    <property type="project" value="TreeGrafter"/>
</dbReference>
<keyword evidence="3" id="KW-1015">Disulfide bond</keyword>
<comment type="subunit">
    <text evidence="1">Homodimer; disulfide-linked.</text>
</comment>
<evidence type="ECO:0000256" key="2">
    <source>
        <dbReference type="ARBA" id="ARBA00022729"/>
    </source>
</evidence>